<evidence type="ECO:0000256" key="1">
    <source>
        <dbReference type="SAM" id="Phobius"/>
    </source>
</evidence>
<evidence type="ECO:0000313" key="2">
    <source>
        <dbReference type="EMBL" id="KAH9420272.1"/>
    </source>
</evidence>
<keyword evidence="3" id="KW-1185">Reference proteome</keyword>
<gene>
    <name evidence="2" type="ORF">DERP_011185</name>
</gene>
<protein>
    <submittedName>
        <fullName evidence="2">Uncharacterized protein</fullName>
    </submittedName>
</protein>
<feature type="transmembrane region" description="Helical" evidence="1">
    <location>
        <begin position="24"/>
        <end position="44"/>
    </location>
</feature>
<accession>A0ABQ8JCX6</accession>
<name>A0ABQ8JCX6_DERPT</name>
<keyword evidence="1" id="KW-0472">Membrane</keyword>
<dbReference type="Proteomes" id="UP000887458">
    <property type="component" value="Unassembled WGS sequence"/>
</dbReference>
<keyword evidence="1" id="KW-0812">Transmembrane</keyword>
<reference evidence="2 3" key="2">
    <citation type="journal article" date="2022" name="Mol. Biol. Evol.">
        <title>Comparative Genomics Reveals Insights into the Divergent Evolution of Astigmatic Mites and Household Pest Adaptations.</title>
        <authorList>
            <person name="Xiong Q."/>
            <person name="Wan A.T."/>
            <person name="Liu X."/>
            <person name="Fung C.S."/>
            <person name="Xiao X."/>
            <person name="Malainual N."/>
            <person name="Hou J."/>
            <person name="Wang L."/>
            <person name="Wang M."/>
            <person name="Yang K.Y."/>
            <person name="Cui Y."/>
            <person name="Leung E.L."/>
            <person name="Nong W."/>
            <person name="Shin S.K."/>
            <person name="Au S.W."/>
            <person name="Jeong K.Y."/>
            <person name="Chew F.T."/>
            <person name="Hui J.H."/>
            <person name="Leung T.F."/>
            <person name="Tungtrongchitr A."/>
            <person name="Zhong N."/>
            <person name="Liu Z."/>
            <person name="Tsui S.K."/>
        </authorList>
    </citation>
    <scope>NUCLEOTIDE SEQUENCE [LARGE SCALE GENOMIC DNA]</scope>
    <source>
        <strain evidence="2">Derp</strain>
    </source>
</reference>
<organism evidence="2 3">
    <name type="scientific">Dermatophagoides pteronyssinus</name>
    <name type="common">European house dust mite</name>
    <dbReference type="NCBI Taxonomy" id="6956"/>
    <lineage>
        <taxon>Eukaryota</taxon>
        <taxon>Metazoa</taxon>
        <taxon>Ecdysozoa</taxon>
        <taxon>Arthropoda</taxon>
        <taxon>Chelicerata</taxon>
        <taxon>Arachnida</taxon>
        <taxon>Acari</taxon>
        <taxon>Acariformes</taxon>
        <taxon>Sarcoptiformes</taxon>
        <taxon>Astigmata</taxon>
        <taxon>Psoroptidia</taxon>
        <taxon>Analgoidea</taxon>
        <taxon>Pyroglyphidae</taxon>
        <taxon>Dermatophagoidinae</taxon>
        <taxon>Dermatophagoides</taxon>
    </lineage>
</organism>
<proteinExistence type="predicted"/>
<sequence>MAMKIEFEKIDDWKREKLSNKHRFYLFIPSIGYSVKNFFVFYNLLTGSNQFLEMFILLSLLINALNE</sequence>
<reference evidence="2 3" key="1">
    <citation type="journal article" date="2018" name="J. Allergy Clin. Immunol.">
        <title>High-quality assembly of Dermatophagoides pteronyssinus genome and transcriptome reveals a wide range of novel allergens.</title>
        <authorList>
            <person name="Liu X.Y."/>
            <person name="Yang K.Y."/>
            <person name="Wang M.Q."/>
            <person name="Kwok J.S."/>
            <person name="Zeng X."/>
            <person name="Yang Z."/>
            <person name="Xiao X.J."/>
            <person name="Lau C.P."/>
            <person name="Li Y."/>
            <person name="Huang Z.M."/>
            <person name="Ba J.G."/>
            <person name="Yim A.K."/>
            <person name="Ouyang C.Y."/>
            <person name="Ngai S.M."/>
            <person name="Chan T.F."/>
            <person name="Leung E.L."/>
            <person name="Liu L."/>
            <person name="Liu Z.G."/>
            <person name="Tsui S.K."/>
        </authorList>
    </citation>
    <scope>NUCLEOTIDE SEQUENCE [LARGE SCALE GENOMIC DNA]</scope>
    <source>
        <strain evidence="2">Derp</strain>
    </source>
</reference>
<comment type="caution">
    <text evidence="2">The sequence shown here is derived from an EMBL/GenBank/DDBJ whole genome shotgun (WGS) entry which is preliminary data.</text>
</comment>
<keyword evidence="1" id="KW-1133">Transmembrane helix</keyword>
<evidence type="ECO:0000313" key="3">
    <source>
        <dbReference type="Proteomes" id="UP000887458"/>
    </source>
</evidence>
<dbReference type="EMBL" id="NJHN03000051">
    <property type="protein sequence ID" value="KAH9420272.1"/>
    <property type="molecule type" value="Genomic_DNA"/>
</dbReference>